<dbReference type="SUPFAM" id="SSF48452">
    <property type="entry name" value="TPR-like"/>
    <property type="match status" value="1"/>
</dbReference>
<sequence>MKKNLIYIISTMVAAFGLSSCNDFLDTLPDQRTQLDSEEKISKLLVTGYSDANYGLICEFSSDNMEDNNTHGSGLAEAAFDPSHDEMFAWKDVVSSTTQDSPQYIWGSSYLAIATANAALDAINELREEKNDPTILKAEEGEALLIRAYHHFVLVNIFGHAYKGEASKEDLGVPYMTKRETTVRADYTRISVAAVYDSIEVDLKKGLPLIDDGIYTVPAYHFNVKAAKAFAARFYLFKHDYAQAAKYAEEVLGGTPALAATVLRDNKYIMENSTYPDNEINLWYESDAAHNLLIMPTTSYYGLMFLAARRYGISGQANDDIFYSGGPNWDGGNSSFPGYKVWSTGQQYGGFVAKAYFLFEYTDKIAGTGLYHNMRSEFTTNESLLCLAEALTLQGGDANYEKARQYMEAWTQSNTITKPLKMSDILLRYGDRSTATFADNLENAPSMGITLPADENGRAMLRFILHARRIETVCDGLRWFDIKRYGIEIEHNINGTVEKLAWDDERRALQLPQDVIYAGVEGNPRSSSSAAGSSTSGSLTIESVQPQYSTYLIPSVRFEQVGHK</sequence>
<reference evidence="2" key="2">
    <citation type="journal article" date="2021" name="PeerJ">
        <title>Extensive microbial diversity within the chicken gut microbiome revealed by metagenomics and culture.</title>
        <authorList>
            <person name="Gilroy R."/>
            <person name="Ravi A."/>
            <person name="Getino M."/>
            <person name="Pursley I."/>
            <person name="Horton D.L."/>
            <person name="Alikhan N.F."/>
            <person name="Baker D."/>
            <person name="Gharbi K."/>
            <person name="Hall N."/>
            <person name="Watson M."/>
            <person name="Adriaenssens E.M."/>
            <person name="Foster-Nyarko E."/>
            <person name="Jarju S."/>
            <person name="Secka A."/>
            <person name="Antonio M."/>
            <person name="Oren A."/>
            <person name="Chaudhuri R.R."/>
            <person name="La Ragione R."/>
            <person name="Hildebrand F."/>
            <person name="Pallen M.J."/>
        </authorList>
    </citation>
    <scope>NUCLEOTIDE SEQUENCE</scope>
    <source>
        <strain evidence="2">G3-3990</strain>
    </source>
</reference>
<dbReference type="Proteomes" id="UP000823641">
    <property type="component" value="Unassembled WGS sequence"/>
</dbReference>
<dbReference type="EMBL" id="JADIMG010000049">
    <property type="protein sequence ID" value="MBO8459641.1"/>
    <property type="molecule type" value="Genomic_DNA"/>
</dbReference>
<dbReference type="Pfam" id="PF14322">
    <property type="entry name" value="SusD-like_3"/>
    <property type="match status" value="1"/>
</dbReference>
<name>A0A9D9HTL3_9BACT</name>
<dbReference type="AlphaFoldDB" id="A0A9D9HTL3"/>
<dbReference type="InterPro" id="IPR033985">
    <property type="entry name" value="SusD-like_N"/>
</dbReference>
<comment type="caution">
    <text evidence="2">The sequence shown here is derived from an EMBL/GenBank/DDBJ whole genome shotgun (WGS) entry which is preliminary data.</text>
</comment>
<gene>
    <name evidence="2" type="ORF">IAA73_04825</name>
</gene>
<dbReference type="PROSITE" id="PS51257">
    <property type="entry name" value="PROKAR_LIPOPROTEIN"/>
    <property type="match status" value="1"/>
</dbReference>
<reference evidence="2" key="1">
    <citation type="submission" date="2020-10" db="EMBL/GenBank/DDBJ databases">
        <authorList>
            <person name="Gilroy R."/>
        </authorList>
    </citation>
    <scope>NUCLEOTIDE SEQUENCE</scope>
    <source>
        <strain evidence="2">G3-3990</strain>
    </source>
</reference>
<dbReference type="Gene3D" id="1.25.40.390">
    <property type="match status" value="1"/>
</dbReference>
<dbReference type="InterPro" id="IPR011990">
    <property type="entry name" value="TPR-like_helical_dom_sf"/>
</dbReference>
<evidence type="ECO:0000259" key="1">
    <source>
        <dbReference type="Pfam" id="PF14322"/>
    </source>
</evidence>
<protein>
    <submittedName>
        <fullName evidence="2">RagB/SusD family nutrient uptake outer membrane protein</fullName>
    </submittedName>
</protein>
<evidence type="ECO:0000313" key="3">
    <source>
        <dbReference type="Proteomes" id="UP000823641"/>
    </source>
</evidence>
<proteinExistence type="predicted"/>
<evidence type="ECO:0000313" key="2">
    <source>
        <dbReference type="EMBL" id="MBO8459641.1"/>
    </source>
</evidence>
<organism evidence="2 3">
    <name type="scientific">Candidatus Gallipaludibacter merdavium</name>
    <dbReference type="NCBI Taxonomy" id="2840839"/>
    <lineage>
        <taxon>Bacteria</taxon>
        <taxon>Pseudomonadati</taxon>
        <taxon>Bacteroidota</taxon>
        <taxon>Bacteroidia</taxon>
        <taxon>Bacteroidales</taxon>
        <taxon>Candidatus Gallipaludibacter</taxon>
    </lineage>
</organism>
<accession>A0A9D9HTL3</accession>
<feature type="domain" description="SusD-like N-terminal" evidence="1">
    <location>
        <begin position="23"/>
        <end position="236"/>
    </location>
</feature>